<keyword evidence="1" id="KW-0472">Membrane</keyword>
<feature type="transmembrane region" description="Helical" evidence="1">
    <location>
        <begin position="489"/>
        <end position="511"/>
    </location>
</feature>
<dbReference type="Pfam" id="PF11915">
    <property type="entry name" value="DUF3433"/>
    <property type="match status" value="1"/>
</dbReference>
<feature type="transmembrane region" description="Helical" evidence="1">
    <location>
        <begin position="118"/>
        <end position="143"/>
    </location>
</feature>
<keyword evidence="1" id="KW-0812">Transmembrane</keyword>
<dbReference type="Proteomes" id="UP001610444">
    <property type="component" value="Unassembled WGS sequence"/>
</dbReference>
<name>A0ABR4JTN0_9EURO</name>
<feature type="transmembrane region" description="Helical" evidence="1">
    <location>
        <begin position="630"/>
        <end position="650"/>
    </location>
</feature>
<evidence type="ECO:0000313" key="3">
    <source>
        <dbReference type="Proteomes" id="UP001610444"/>
    </source>
</evidence>
<dbReference type="GeneID" id="98158583"/>
<proteinExistence type="predicted"/>
<feature type="transmembrane region" description="Helical" evidence="1">
    <location>
        <begin position="662"/>
        <end position="685"/>
    </location>
</feature>
<dbReference type="RefSeq" id="XP_070895038.1">
    <property type="nucleotide sequence ID" value="XM_071043419.1"/>
</dbReference>
<feature type="transmembrane region" description="Helical" evidence="1">
    <location>
        <begin position="728"/>
        <end position="751"/>
    </location>
</feature>
<dbReference type="InterPro" id="IPR021840">
    <property type="entry name" value="DUF3433"/>
</dbReference>
<keyword evidence="1" id="KW-1133">Transmembrane helix</keyword>
<feature type="transmembrane region" description="Helical" evidence="1">
    <location>
        <begin position="57"/>
        <end position="76"/>
    </location>
</feature>
<sequence length="1231" mass="134219">MSPHREWIPPSLRPLALAPAAVFAFGMIAALEVLHYISVTRVLSAQNQTTLNLVRYLPTLGVLLMGYTFKGIASALKKVTPWANMSGDWATGSNSVLLDYVNDLEIVAVFTALKKKHWAVAVGLIGAFLCGALVPVANSLAYVDLFSPRNETAAFTQVSAFSFDPDPLAMANGSLKIPWDSTGAKPYARAISQQLGYGPRAVWATANYAFDQFTFPKVHNATVVAEVDAISATMDCKRLGFTVRQDLEMQFIANKDDLEAVGCTRPYTARTRIPDASKSIQYPLAWLNITQCSERDDRDDVRIVANYFTRIKQGDNFTDSSITGFICAPQFTTQRVRLSVNATTSDIIAFSAASEPKPLPLKTSTEALWIYLQNPLDSDTQNLFGKSQVAGGPYNPTTRPLANAANITAAADELAYNSDATADPFMQVVLAGQPQGVSLELDIFEANMVSYAGNVWAAVISFLARIEVSNDLPGTITITEQRIRLRIPVLRAFEALSALLGVLVFVFALGLRPKTLLSGDPGPMAAAGIILSATDTNTETEMANQALSSGKTMIASFQNARFTLRQRKPDEGYGVVMDREHVEPVKMTHQNPDDKAYQTVLRNEKPLPPVPAEDISQGWSPIPLRFVSKVALQVAVVVVTVALGVMLWASNKSDGLCKDTQISLTALTLGISTVLVLLGYCFAGVDSSAQSLAVFNILQKTPNRHTIFTDDLTLLGRLSGLGSGRIDLALLASAAYILIIPVMKLVAAGLFSSIDTQVVDRVAIEVDTSLTSNLPLVKRACDFAEWGRLGSFDLRSRAGIIDNLVLTDVMDGIIEARVSAIAVDVACDPLPSTHFNLSLAIQPDGRNITFSWYCATEHCRQVFDTELLHVLSTAQYPQIPSYVGRVISNSLRDPGYWMWLVDYTSLGGSRNAFTNTTSIGENGTEAWATPGSLNVPLPTMIGASCRRNLSVVTVNATFTRPTQATADQEITLLPWRPVSVDLGSVVYEQAYPEIQPYFFQPPIVQTSQYRTSNEEDGMLWSNTLWPTRGSSQNFFELLAVDAQYRVQNLSSLLSPTGLAGSAKRMYTAYCTQMFTELRTIASDASVSPAASQQEASSAILTYREPRVHQDAAITYVLVALLLVLAGFALLVFYHFPSKAILPKAPGSIATRFSLLANSTFVSRIRQERVKDLKQLRKLRDSAALGWWHTSSPTSAWRWGVDIGKDATLQSWIDPPPIPEPPTYTASKSGWI</sequence>
<feature type="transmembrane region" description="Helical" evidence="1">
    <location>
        <begin position="12"/>
        <end position="37"/>
    </location>
</feature>
<protein>
    <submittedName>
        <fullName evidence="2">Uncharacterized protein</fullName>
    </submittedName>
</protein>
<reference evidence="2 3" key="1">
    <citation type="submission" date="2024-07" db="EMBL/GenBank/DDBJ databases">
        <title>Section-level genome sequencing and comparative genomics of Aspergillus sections Usti and Cavernicolus.</title>
        <authorList>
            <consortium name="Lawrence Berkeley National Laboratory"/>
            <person name="Nybo J.L."/>
            <person name="Vesth T.C."/>
            <person name="Theobald S."/>
            <person name="Frisvad J.C."/>
            <person name="Larsen T.O."/>
            <person name="Kjaerboelling I."/>
            <person name="Rothschild-Mancinelli K."/>
            <person name="Lyhne E.K."/>
            <person name="Kogle M.E."/>
            <person name="Barry K."/>
            <person name="Clum A."/>
            <person name="Na H."/>
            <person name="Ledsgaard L."/>
            <person name="Lin J."/>
            <person name="Lipzen A."/>
            <person name="Kuo A."/>
            <person name="Riley R."/>
            <person name="Mondo S."/>
            <person name="LaButti K."/>
            <person name="Haridas S."/>
            <person name="Pangalinan J."/>
            <person name="Salamov A.A."/>
            <person name="Simmons B.A."/>
            <person name="Magnuson J.K."/>
            <person name="Chen J."/>
            <person name="Drula E."/>
            <person name="Henrissat B."/>
            <person name="Wiebenga A."/>
            <person name="Lubbers R.J."/>
            <person name="Gomes A.C."/>
            <person name="Macurrencykelacurrency M.R."/>
            <person name="Stajich J."/>
            <person name="Grigoriev I.V."/>
            <person name="Mortensen U.H."/>
            <person name="De vries R.P."/>
            <person name="Baker S.E."/>
            <person name="Andersen M.R."/>
        </authorList>
    </citation>
    <scope>NUCLEOTIDE SEQUENCE [LARGE SCALE GENOMIC DNA]</scope>
    <source>
        <strain evidence="2 3">CBS 756.74</strain>
    </source>
</reference>
<keyword evidence="3" id="KW-1185">Reference proteome</keyword>
<gene>
    <name evidence="2" type="ORF">BJX68DRAFT_257850</name>
</gene>
<feature type="transmembrane region" description="Helical" evidence="1">
    <location>
        <begin position="1112"/>
        <end position="1135"/>
    </location>
</feature>
<accession>A0ABR4JTN0</accession>
<comment type="caution">
    <text evidence="2">The sequence shown here is derived from an EMBL/GenBank/DDBJ whole genome shotgun (WGS) entry which is preliminary data.</text>
</comment>
<evidence type="ECO:0000313" key="2">
    <source>
        <dbReference type="EMBL" id="KAL2842323.1"/>
    </source>
</evidence>
<dbReference type="PANTHER" id="PTHR37544">
    <property type="entry name" value="SPRAY-RELATED"/>
    <property type="match status" value="1"/>
</dbReference>
<evidence type="ECO:0000256" key="1">
    <source>
        <dbReference type="SAM" id="Phobius"/>
    </source>
</evidence>
<dbReference type="EMBL" id="JBFXLR010000052">
    <property type="protein sequence ID" value="KAL2842323.1"/>
    <property type="molecule type" value="Genomic_DNA"/>
</dbReference>
<organism evidence="2 3">
    <name type="scientific">Aspergillus pseudodeflectus</name>
    <dbReference type="NCBI Taxonomy" id="176178"/>
    <lineage>
        <taxon>Eukaryota</taxon>
        <taxon>Fungi</taxon>
        <taxon>Dikarya</taxon>
        <taxon>Ascomycota</taxon>
        <taxon>Pezizomycotina</taxon>
        <taxon>Eurotiomycetes</taxon>
        <taxon>Eurotiomycetidae</taxon>
        <taxon>Eurotiales</taxon>
        <taxon>Aspergillaceae</taxon>
        <taxon>Aspergillus</taxon>
        <taxon>Aspergillus subgen. Nidulantes</taxon>
    </lineage>
</organism>